<sequence>MKCFFSDILGMFNGALTLGNIGKAILKLNGESTNNLQVEAYKDFSAGDFHIKKGDLIDTGLDVAKGAKTPVGIKVVFDEGRLKAGVLRK</sequence>
<accession>A0ABV6KW89</accession>
<dbReference type="Proteomes" id="UP001589738">
    <property type="component" value="Unassembled WGS sequence"/>
</dbReference>
<name>A0ABV6KW89_9BACI</name>
<dbReference type="RefSeq" id="WP_377058826.1">
    <property type="nucleotide sequence ID" value="NZ_JBHLUU010000119.1"/>
</dbReference>
<keyword evidence="2" id="KW-1185">Reference proteome</keyword>
<dbReference type="EMBL" id="JBHLUU010000119">
    <property type="protein sequence ID" value="MFC0477305.1"/>
    <property type="molecule type" value="Genomic_DNA"/>
</dbReference>
<evidence type="ECO:0000313" key="2">
    <source>
        <dbReference type="Proteomes" id="UP001589738"/>
    </source>
</evidence>
<comment type="caution">
    <text evidence="1">The sequence shown here is derived from an EMBL/GenBank/DDBJ whole genome shotgun (WGS) entry which is preliminary data.</text>
</comment>
<organism evidence="1 2">
    <name type="scientific">Robertmurraya beringensis</name>
    <dbReference type="NCBI Taxonomy" id="641660"/>
    <lineage>
        <taxon>Bacteria</taxon>
        <taxon>Bacillati</taxon>
        <taxon>Bacillota</taxon>
        <taxon>Bacilli</taxon>
        <taxon>Bacillales</taxon>
        <taxon>Bacillaceae</taxon>
        <taxon>Robertmurraya</taxon>
    </lineage>
</organism>
<protein>
    <submittedName>
        <fullName evidence="1">Uncharacterized protein</fullName>
    </submittedName>
</protein>
<reference evidence="1 2" key="1">
    <citation type="submission" date="2024-09" db="EMBL/GenBank/DDBJ databases">
        <authorList>
            <person name="Sun Q."/>
            <person name="Mori K."/>
        </authorList>
    </citation>
    <scope>NUCLEOTIDE SEQUENCE [LARGE SCALE GENOMIC DNA]</scope>
    <source>
        <strain evidence="1 2">CGMCC 1.9126</strain>
    </source>
</reference>
<gene>
    <name evidence="1" type="ORF">ACFFHF_19075</name>
</gene>
<evidence type="ECO:0000313" key="1">
    <source>
        <dbReference type="EMBL" id="MFC0477305.1"/>
    </source>
</evidence>
<proteinExistence type="predicted"/>